<dbReference type="EMBL" id="JBCITK010000001">
    <property type="protein sequence ID" value="MEN0645397.1"/>
    <property type="molecule type" value="Genomic_DNA"/>
</dbReference>
<dbReference type="Proteomes" id="UP001418796">
    <property type="component" value="Unassembled WGS sequence"/>
</dbReference>
<dbReference type="RefSeq" id="WP_343131971.1">
    <property type="nucleotide sequence ID" value="NZ_JBCITK010000001.1"/>
</dbReference>
<gene>
    <name evidence="6" type="ORF">MKY91_19715</name>
</gene>
<keyword evidence="3" id="KW-0238">DNA-binding</keyword>
<dbReference type="PANTHER" id="PTHR30126:SF39">
    <property type="entry name" value="HTH-TYPE TRANSCRIPTIONAL REGULATOR CYSL"/>
    <property type="match status" value="1"/>
</dbReference>
<keyword evidence="2" id="KW-0805">Transcription regulation</keyword>
<dbReference type="Gene3D" id="1.10.10.10">
    <property type="entry name" value="Winged helix-like DNA-binding domain superfamily/Winged helix DNA-binding domain"/>
    <property type="match status" value="1"/>
</dbReference>
<dbReference type="SUPFAM" id="SSF53850">
    <property type="entry name" value="Periplasmic binding protein-like II"/>
    <property type="match status" value="1"/>
</dbReference>
<dbReference type="SUPFAM" id="SSF46785">
    <property type="entry name" value="Winged helix' DNA-binding domain"/>
    <property type="match status" value="1"/>
</dbReference>
<evidence type="ECO:0000259" key="5">
    <source>
        <dbReference type="PROSITE" id="PS50931"/>
    </source>
</evidence>
<sequence length="299" mass="34310">MNIQKLHVFLSLVETKKMTQTARLLGLSTPTVSFHIKSLEEEYGVKLFRTNAGGYKLTDVGEMLYHYAQQLHQVNQAMEKSVEDYKQGEHGSIMLGASGVPAQIYMPKLIHQLAERYPKIKVSLDVQTAPEIEKKLLLQELDCGLVMETGKKELELHYESIANDRIVLAFSTSHPFSNIGAFEKVDMKGQILLVHRLSSSTGHFSETWLREQNLEMEMIQLDSVSTISRMLSYGKSVALISKKLIEKEDDLAYIEFENPELERQIYFVYHRDLWMGAPFKHFQELVDEIKEVGEQRIAN</sequence>
<name>A0ABU9VNB2_9BACI</name>
<dbReference type="Pfam" id="PF00126">
    <property type="entry name" value="HTH_1"/>
    <property type="match status" value="1"/>
</dbReference>
<dbReference type="InterPro" id="IPR000847">
    <property type="entry name" value="LysR_HTH_N"/>
</dbReference>
<evidence type="ECO:0000256" key="3">
    <source>
        <dbReference type="ARBA" id="ARBA00023125"/>
    </source>
</evidence>
<dbReference type="PANTHER" id="PTHR30126">
    <property type="entry name" value="HTH-TYPE TRANSCRIPTIONAL REGULATOR"/>
    <property type="match status" value="1"/>
</dbReference>
<evidence type="ECO:0000256" key="1">
    <source>
        <dbReference type="ARBA" id="ARBA00009437"/>
    </source>
</evidence>
<organism evidence="6 7">
    <name type="scientific">Alkalicoccobacillus gibsonii</name>
    <dbReference type="NCBI Taxonomy" id="79881"/>
    <lineage>
        <taxon>Bacteria</taxon>
        <taxon>Bacillati</taxon>
        <taxon>Bacillota</taxon>
        <taxon>Bacilli</taxon>
        <taxon>Bacillales</taxon>
        <taxon>Bacillaceae</taxon>
        <taxon>Alkalicoccobacillus</taxon>
    </lineage>
</organism>
<dbReference type="InterPro" id="IPR036390">
    <property type="entry name" value="WH_DNA-bd_sf"/>
</dbReference>
<accession>A0ABU9VNB2</accession>
<reference evidence="6 7" key="1">
    <citation type="submission" date="2024-03" db="EMBL/GenBank/DDBJ databases">
        <title>Bacilli Hybrid Assemblies.</title>
        <authorList>
            <person name="Kovac J."/>
        </authorList>
    </citation>
    <scope>NUCLEOTIDE SEQUENCE [LARGE SCALE GENOMIC DNA]</scope>
    <source>
        <strain evidence="6 7">FSL R7-0666</strain>
    </source>
</reference>
<dbReference type="Pfam" id="PF03466">
    <property type="entry name" value="LysR_substrate"/>
    <property type="match status" value="1"/>
</dbReference>
<dbReference type="PROSITE" id="PS50931">
    <property type="entry name" value="HTH_LYSR"/>
    <property type="match status" value="1"/>
</dbReference>
<dbReference type="InterPro" id="IPR005119">
    <property type="entry name" value="LysR_subst-bd"/>
</dbReference>
<evidence type="ECO:0000256" key="4">
    <source>
        <dbReference type="ARBA" id="ARBA00023163"/>
    </source>
</evidence>
<comment type="caution">
    <text evidence="6">The sequence shown here is derived from an EMBL/GenBank/DDBJ whole genome shotgun (WGS) entry which is preliminary data.</text>
</comment>
<dbReference type="InterPro" id="IPR036388">
    <property type="entry name" value="WH-like_DNA-bd_sf"/>
</dbReference>
<evidence type="ECO:0000313" key="6">
    <source>
        <dbReference type="EMBL" id="MEN0645397.1"/>
    </source>
</evidence>
<keyword evidence="4" id="KW-0804">Transcription</keyword>
<feature type="domain" description="HTH lysR-type" evidence="5">
    <location>
        <begin position="1"/>
        <end position="58"/>
    </location>
</feature>
<evidence type="ECO:0000256" key="2">
    <source>
        <dbReference type="ARBA" id="ARBA00023015"/>
    </source>
</evidence>
<dbReference type="CDD" id="cd05466">
    <property type="entry name" value="PBP2_LTTR_substrate"/>
    <property type="match status" value="1"/>
</dbReference>
<proteinExistence type="inferred from homology"/>
<evidence type="ECO:0000313" key="7">
    <source>
        <dbReference type="Proteomes" id="UP001418796"/>
    </source>
</evidence>
<dbReference type="Gene3D" id="3.40.190.290">
    <property type="match status" value="1"/>
</dbReference>
<protein>
    <submittedName>
        <fullName evidence="6">LysR family transcriptional regulator</fullName>
    </submittedName>
</protein>
<keyword evidence="7" id="KW-1185">Reference proteome</keyword>
<comment type="similarity">
    <text evidence="1">Belongs to the LysR transcriptional regulatory family.</text>
</comment>